<keyword evidence="4" id="KW-1185">Reference proteome</keyword>
<dbReference type="InterPro" id="IPR000525">
    <property type="entry name" value="Initiator_Rep_WH1"/>
</dbReference>
<proteinExistence type="inferred from homology"/>
<evidence type="ECO:0000259" key="2">
    <source>
        <dbReference type="Pfam" id="PF01051"/>
    </source>
</evidence>
<dbReference type="Pfam" id="PF01051">
    <property type="entry name" value="Rep3_N"/>
    <property type="match status" value="1"/>
</dbReference>
<protein>
    <submittedName>
        <fullName evidence="3">Replication initiation protein</fullName>
    </submittedName>
</protein>
<dbReference type="Proteomes" id="UP001597233">
    <property type="component" value="Unassembled WGS sequence"/>
</dbReference>
<organism evidence="3 4">
    <name type="scientific">Paenibacillus wenxiniae</name>
    <dbReference type="NCBI Taxonomy" id="1636843"/>
    <lineage>
        <taxon>Bacteria</taxon>
        <taxon>Bacillati</taxon>
        <taxon>Bacillota</taxon>
        <taxon>Bacilli</taxon>
        <taxon>Bacillales</taxon>
        <taxon>Paenibacillaceae</taxon>
        <taxon>Paenibacillus</taxon>
    </lineage>
</organism>
<evidence type="ECO:0000313" key="3">
    <source>
        <dbReference type="EMBL" id="MFD1885124.1"/>
    </source>
</evidence>
<reference evidence="4" key="1">
    <citation type="journal article" date="2019" name="Int. J. Syst. Evol. Microbiol.">
        <title>The Global Catalogue of Microorganisms (GCM) 10K type strain sequencing project: providing services to taxonomists for standard genome sequencing and annotation.</title>
        <authorList>
            <consortium name="The Broad Institute Genomics Platform"/>
            <consortium name="The Broad Institute Genome Sequencing Center for Infectious Disease"/>
            <person name="Wu L."/>
            <person name="Ma J."/>
        </authorList>
    </citation>
    <scope>NUCLEOTIDE SEQUENCE [LARGE SCALE GENOMIC DNA]</scope>
    <source>
        <strain evidence="4">CCUG 54950</strain>
    </source>
</reference>
<comment type="caution">
    <text evidence="3">The sequence shown here is derived from an EMBL/GenBank/DDBJ whole genome shotgun (WGS) entry which is preliminary data.</text>
</comment>
<name>A0ABW4RHE8_9BACL</name>
<dbReference type="RefSeq" id="WP_347325978.1">
    <property type="nucleotide sequence ID" value="NZ_JBCGUH010000008.1"/>
</dbReference>
<evidence type="ECO:0000256" key="1">
    <source>
        <dbReference type="ARBA" id="ARBA00038283"/>
    </source>
</evidence>
<dbReference type="Pfam" id="PF21205">
    <property type="entry name" value="Rep3_C"/>
    <property type="match status" value="1"/>
</dbReference>
<dbReference type="EMBL" id="JBHUEH010000011">
    <property type="protein sequence ID" value="MFD1885124.1"/>
    <property type="molecule type" value="Genomic_DNA"/>
</dbReference>
<dbReference type="Gene3D" id="1.10.10.10">
    <property type="entry name" value="Winged helix-like DNA-binding domain superfamily/Winged helix DNA-binding domain"/>
    <property type="match status" value="2"/>
</dbReference>
<dbReference type="SUPFAM" id="SSF46785">
    <property type="entry name" value="Winged helix' DNA-binding domain"/>
    <property type="match status" value="2"/>
</dbReference>
<dbReference type="InterPro" id="IPR036388">
    <property type="entry name" value="WH-like_DNA-bd_sf"/>
</dbReference>
<accession>A0ABW4RHE8</accession>
<sequence length="408" mass="47572">MRGNNLVTKSNNLIETPLKLGVVEMRIVIVLISTLSPHDDDFKPYRFKISEFAKMIGVKNKNIHQQIKDYTYSLMSQPFYLHDNLQVTWLASAEYFPGEGVVEVEFSPKLKPYLLQLKEKFTTYRLIDIIKLKSAYAMRIYELLKQYERIGSRTFTVQRLKELLGIEDQYPVYADFKKRVLVKAQQEINKHTDISFSFEEMKTGRKITEIKFLLSSKSADSKTSVIANADKPAGTRHHTSSRLRQQLKEEFGLQAKAIDQVLTQYDKHYIAENLEVVRSDAKRGKIKDIPAYTMSALKTDYRKKRSGLEEEQIATQQAKQMSIDQMEAYIQELSQQVRLYIDNLSPQQMQLELEGLKYSVRTLGIDIVDDQVIDPLSESGSYFIQYIQKKYFKDYTFELYCQQQTETE</sequence>
<feature type="domain" description="Initiator Rep protein WH1" evidence="2">
    <location>
        <begin position="7"/>
        <end position="145"/>
    </location>
</feature>
<gene>
    <name evidence="3" type="ORF">ACFSC9_06255</name>
</gene>
<comment type="similarity">
    <text evidence="1">Belongs to the initiator RepB protein family.</text>
</comment>
<dbReference type="InterPro" id="IPR036390">
    <property type="entry name" value="WH_DNA-bd_sf"/>
</dbReference>
<evidence type="ECO:0000313" key="4">
    <source>
        <dbReference type="Proteomes" id="UP001597233"/>
    </source>
</evidence>